<comment type="caution">
    <text evidence="1">The sequence shown here is derived from an EMBL/GenBank/DDBJ whole genome shotgun (WGS) entry which is preliminary data.</text>
</comment>
<keyword evidence="2" id="KW-1185">Reference proteome</keyword>
<reference evidence="1 2" key="1">
    <citation type="submission" date="2011-01" db="EMBL/GenBank/DDBJ databases">
        <authorList>
            <person name="Durkin A.S."/>
            <person name="Madupu R."/>
            <person name="Torralba M."/>
            <person name="Gillis M."/>
            <person name="Methe B."/>
            <person name="Sutton G."/>
            <person name="Nelson K.E."/>
        </authorList>
    </citation>
    <scope>NUCLEOTIDE SEQUENCE [LARGE SCALE GENOMIC DNA]</scope>
    <source>
        <strain evidence="1 2">ACS-025-V-Sch4</strain>
    </source>
</reference>
<dbReference type="Proteomes" id="UP000005277">
    <property type="component" value="Unassembled WGS sequence"/>
</dbReference>
<dbReference type="AlphaFoldDB" id="F0H326"/>
<gene>
    <name evidence="1" type="ORF">HMPREF9246_0125</name>
</gene>
<name>F0H326_9FIRM</name>
<organism evidence="1 2">
    <name type="scientific">Anaerococcus hydrogenalis ACS-025-V-Sch4</name>
    <dbReference type="NCBI Taxonomy" id="879306"/>
    <lineage>
        <taxon>Bacteria</taxon>
        <taxon>Bacillati</taxon>
        <taxon>Bacillota</taxon>
        <taxon>Tissierellia</taxon>
        <taxon>Tissierellales</taxon>
        <taxon>Peptoniphilaceae</taxon>
        <taxon>Anaerococcus</taxon>
    </lineage>
</organism>
<protein>
    <submittedName>
        <fullName evidence="1">Uncharacterized protein</fullName>
    </submittedName>
</protein>
<evidence type="ECO:0000313" key="2">
    <source>
        <dbReference type="Proteomes" id="UP000005277"/>
    </source>
</evidence>
<evidence type="ECO:0000313" key="1">
    <source>
        <dbReference type="EMBL" id="EGC83105.1"/>
    </source>
</evidence>
<dbReference type="EMBL" id="AEXN01000047">
    <property type="protein sequence ID" value="EGC83105.1"/>
    <property type="molecule type" value="Genomic_DNA"/>
</dbReference>
<accession>F0H326</accession>
<proteinExistence type="predicted"/>
<sequence>MKFKRLLITLLTVATVYFGSNLFLNRLENKKTLQIMEKKLQVKINTKKLTMKF</sequence>